<comment type="similarity">
    <text evidence="1">Belongs to the heparin-binding growth factors family.</text>
</comment>
<evidence type="ECO:0000256" key="2">
    <source>
        <dbReference type="SAM" id="MobiDB-lite"/>
    </source>
</evidence>
<dbReference type="GO" id="GO:0008083">
    <property type="term" value="F:growth factor activity"/>
    <property type="evidence" value="ECO:0007669"/>
    <property type="project" value="InterPro"/>
</dbReference>
<evidence type="ECO:0000256" key="1">
    <source>
        <dbReference type="ARBA" id="ARBA00007936"/>
    </source>
</evidence>
<feature type="compositionally biased region" description="Basic and acidic residues" evidence="2">
    <location>
        <begin position="84"/>
        <end position="93"/>
    </location>
</feature>
<dbReference type="Gene3D" id="2.80.10.50">
    <property type="match status" value="1"/>
</dbReference>
<dbReference type="CDD" id="cd23307">
    <property type="entry name" value="beta-trefoil_FGF8-like"/>
    <property type="match status" value="1"/>
</dbReference>
<dbReference type="SMART" id="SM00442">
    <property type="entry name" value="FGF"/>
    <property type="match status" value="1"/>
</dbReference>
<dbReference type="InterPro" id="IPR002209">
    <property type="entry name" value="Fibroblast_GF_fam"/>
</dbReference>
<keyword evidence="3" id="KW-1185">Reference proteome</keyword>
<name>A0A914W2H3_9BILA</name>
<organism evidence="3 4">
    <name type="scientific">Plectus sambesii</name>
    <dbReference type="NCBI Taxonomy" id="2011161"/>
    <lineage>
        <taxon>Eukaryota</taxon>
        <taxon>Metazoa</taxon>
        <taxon>Ecdysozoa</taxon>
        <taxon>Nematoda</taxon>
        <taxon>Chromadorea</taxon>
        <taxon>Plectida</taxon>
        <taxon>Plectina</taxon>
        <taxon>Plectoidea</taxon>
        <taxon>Plectidae</taxon>
        <taxon>Plectus</taxon>
    </lineage>
</organism>
<dbReference type="PANTHER" id="PTHR11486">
    <property type="entry name" value="FIBROBLAST GROWTH FACTOR"/>
    <property type="match status" value="1"/>
</dbReference>
<protein>
    <submittedName>
        <fullName evidence="4">Uncharacterized protein</fullName>
    </submittedName>
</protein>
<feature type="region of interest" description="Disordered" evidence="2">
    <location>
        <begin position="513"/>
        <end position="554"/>
    </location>
</feature>
<dbReference type="InterPro" id="IPR008996">
    <property type="entry name" value="IL1/FGF"/>
</dbReference>
<proteinExistence type="inferred from homology"/>
<dbReference type="AlphaFoldDB" id="A0A914W2H3"/>
<dbReference type="WBParaSite" id="PSAMB.scaffold3019size20003.g20029.t1">
    <property type="protein sequence ID" value="PSAMB.scaffold3019size20003.g20029.t1"/>
    <property type="gene ID" value="PSAMB.scaffold3019size20003.g20029"/>
</dbReference>
<feature type="compositionally biased region" description="Low complexity" evidence="2">
    <location>
        <begin position="517"/>
        <end position="526"/>
    </location>
</feature>
<accession>A0A914W2H3</accession>
<evidence type="ECO:0000313" key="4">
    <source>
        <dbReference type="WBParaSite" id="PSAMB.scaffold3019size20003.g20029.t1"/>
    </source>
</evidence>
<sequence>MRSGNDLFDELVEAVLVGAWTLTDSAAASVGGLGQAVGRRVSSRVMSRGERPPTRKGSGSITGNGTPGVRHATDDRGSILSSRVLHDGDDGRRGRPPAQARRVDLRCDAAAVPSPDLSSLTLVHPLRLAGSIGRTRAPRPSTIDAAGDHCDGHCRSLPTNAPLFFIRNQLRDLHCLLSWHRLAPTSVTSGELGTGKKERWEKLPRVAGAWTRTLAASPRGVATSRPDEAVLPQCAATVMSLRHNLDHPCCSSVPHPVIAADAAAVDNDASPLFAVVRLLRLRPESPFERNRVGWKWRARRVARHSSSSGWWKRWWFALTVAFLLTTMPCAHGLLAPNMSVIAAQAVKDHMRNAHFTGEHPRRQTRFWQLYNHCSHGYVQTYYKTVNARGKHGSKCLIDFKVVSDTFGGRVRLQHALSGRYLCFNRRRRVTVRQDGASARCEFVEHLNDAGYTELESATTPGLFLGFNRKGRFQDPAHYSHRRRCFAYTKFSRDVPDDGGSRLVQCSGARLTPPVSATMTTTTTTTTRSPLYHRHHRSTSSDWRGASCAPRSSIK</sequence>
<evidence type="ECO:0000313" key="3">
    <source>
        <dbReference type="Proteomes" id="UP000887566"/>
    </source>
</evidence>
<reference evidence="4" key="1">
    <citation type="submission" date="2022-11" db="UniProtKB">
        <authorList>
            <consortium name="WormBaseParasite"/>
        </authorList>
    </citation>
    <scope>IDENTIFICATION</scope>
</reference>
<dbReference type="Proteomes" id="UP000887566">
    <property type="component" value="Unplaced"/>
</dbReference>
<feature type="region of interest" description="Disordered" evidence="2">
    <location>
        <begin position="41"/>
        <end position="101"/>
    </location>
</feature>
<dbReference type="SUPFAM" id="SSF50353">
    <property type="entry name" value="Cytokine"/>
    <property type="match status" value="1"/>
</dbReference>
<dbReference type="Pfam" id="PF00167">
    <property type="entry name" value="FGF"/>
    <property type="match status" value="1"/>
</dbReference>